<reference evidence="1" key="1">
    <citation type="journal article" date="2014" name="Front. Microbiol.">
        <title>High frequency of phylogenetically diverse reductive dehalogenase-homologous genes in deep subseafloor sedimentary metagenomes.</title>
        <authorList>
            <person name="Kawai M."/>
            <person name="Futagami T."/>
            <person name="Toyoda A."/>
            <person name="Takaki Y."/>
            <person name="Nishi S."/>
            <person name="Hori S."/>
            <person name="Arai W."/>
            <person name="Tsubouchi T."/>
            <person name="Morono Y."/>
            <person name="Uchiyama I."/>
            <person name="Ito T."/>
            <person name="Fujiyama A."/>
            <person name="Inagaki F."/>
            <person name="Takami H."/>
        </authorList>
    </citation>
    <scope>NUCLEOTIDE SEQUENCE</scope>
    <source>
        <strain evidence="1">Expedition CK06-06</strain>
    </source>
</reference>
<sequence>DFYILLDPRVKHGDDNVSIFKTSSLKQSF</sequence>
<comment type="caution">
    <text evidence="1">The sequence shown here is derived from an EMBL/GenBank/DDBJ whole genome shotgun (WGS) entry which is preliminary data.</text>
</comment>
<feature type="non-terminal residue" evidence="1">
    <location>
        <position position="1"/>
    </location>
</feature>
<dbReference type="AlphaFoldDB" id="X1DEJ7"/>
<dbReference type="EMBL" id="BART01033356">
    <property type="protein sequence ID" value="GAH06755.1"/>
    <property type="molecule type" value="Genomic_DNA"/>
</dbReference>
<organism evidence="1">
    <name type="scientific">marine sediment metagenome</name>
    <dbReference type="NCBI Taxonomy" id="412755"/>
    <lineage>
        <taxon>unclassified sequences</taxon>
        <taxon>metagenomes</taxon>
        <taxon>ecological metagenomes</taxon>
    </lineage>
</organism>
<accession>X1DEJ7</accession>
<proteinExistence type="predicted"/>
<gene>
    <name evidence="1" type="ORF">S01H4_57360</name>
</gene>
<evidence type="ECO:0000313" key="1">
    <source>
        <dbReference type="EMBL" id="GAH06755.1"/>
    </source>
</evidence>
<name>X1DEJ7_9ZZZZ</name>
<protein>
    <submittedName>
        <fullName evidence="1">Uncharacterized protein</fullName>
    </submittedName>
</protein>